<dbReference type="PANTHER" id="PTHR33480:SF1">
    <property type="entry name" value="TYR RECOMBINASE DOMAIN-CONTAINING PROTEIN"/>
    <property type="match status" value="1"/>
</dbReference>
<proteinExistence type="predicted"/>
<dbReference type="AlphaFoldDB" id="A0A9Q0S0M6"/>
<organism evidence="1 2">
    <name type="scientific">Pseudolycoriella hygida</name>
    <dbReference type="NCBI Taxonomy" id="35572"/>
    <lineage>
        <taxon>Eukaryota</taxon>
        <taxon>Metazoa</taxon>
        <taxon>Ecdysozoa</taxon>
        <taxon>Arthropoda</taxon>
        <taxon>Hexapoda</taxon>
        <taxon>Insecta</taxon>
        <taxon>Pterygota</taxon>
        <taxon>Neoptera</taxon>
        <taxon>Endopterygota</taxon>
        <taxon>Diptera</taxon>
        <taxon>Nematocera</taxon>
        <taxon>Sciaroidea</taxon>
        <taxon>Sciaridae</taxon>
        <taxon>Pseudolycoriella</taxon>
    </lineage>
</organism>
<dbReference type="Proteomes" id="UP001151699">
    <property type="component" value="Chromosome X"/>
</dbReference>
<evidence type="ECO:0000313" key="2">
    <source>
        <dbReference type="Proteomes" id="UP001151699"/>
    </source>
</evidence>
<dbReference type="EMBL" id="WJQU01000003">
    <property type="protein sequence ID" value="KAJ6639451.1"/>
    <property type="molecule type" value="Genomic_DNA"/>
</dbReference>
<gene>
    <name evidence="1" type="ORF">Bhyg_12196</name>
</gene>
<dbReference type="OrthoDB" id="8038664at2759"/>
<protein>
    <submittedName>
        <fullName evidence="1">Uncharacterized protein</fullName>
    </submittedName>
</protein>
<sequence length="440" mass="50013">MSGSAKTQLIDNVATVSTRNESNEPYPLENYLRYLNPEMHDQGDKNCAKAIASVEDFELSRSKQVADSSDCSVSIKPKNILGCDNSTMFLRTSDQSGKKLCCPFCEKLYSKLARHMEAKHSEEVDVKKFLSLPKGSKDKRAIQDALRKIGQTNFNKNAVLNNGELITSRRPNPKNKRKAVDNTTCPYCVGSYAKSGLHFHYYDRVVEAIRSVARVDEIRNEFIAPNTATSAVTAIKQIGEMLVVQYIRRGDHKSKWITRDFLTVLNCDMCTSINKMATETKSRKARPARHKTVILPSSEDVKILAQYIETERIKCFTELSESYTFKNWLRLNELTMASIIVFNRRRVGDTQNILAEDYAFKEVINESTNEELFSDLPEHSKKIASQYSRMKVRGKRNRTVPVLLKANVDDCLMSQAPHFSSPRCKRVSGQRLPLRSTIQT</sequence>
<comment type="caution">
    <text evidence="1">The sequence shown here is derived from an EMBL/GenBank/DDBJ whole genome shotgun (WGS) entry which is preliminary data.</text>
</comment>
<dbReference type="PANTHER" id="PTHR33480">
    <property type="entry name" value="SET DOMAIN-CONTAINING PROTEIN-RELATED"/>
    <property type="match status" value="1"/>
</dbReference>
<keyword evidence="2" id="KW-1185">Reference proteome</keyword>
<accession>A0A9Q0S0M6</accession>
<reference evidence="1" key="1">
    <citation type="submission" date="2022-07" db="EMBL/GenBank/DDBJ databases">
        <authorList>
            <person name="Trinca V."/>
            <person name="Uliana J.V.C."/>
            <person name="Torres T.T."/>
            <person name="Ward R.J."/>
            <person name="Monesi N."/>
        </authorList>
    </citation>
    <scope>NUCLEOTIDE SEQUENCE</scope>
    <source>
        <strain evidence="1">HSMRA1968</strain>
        <tissue evidence="1">Whole embryos</tissue>
    </source>
</reference>
<evidence type="ECO:0000313" key="1">
    <source>
        <dbReference type="EMBL" id="KAJ6639451.1"/>
    </source>
</evidence>
<name>A0A9Q0S0M6_9DIPT</name>